<dbReference type="Proteomes" id="UP000823388">
    <property type="component" value="Chromosome 9N"/>
</dbReference>
<dbReference type="PANTHER" id="PTHR23185">
    <property type="entry name" value="PROTEIN VIRILIZER HOMOLOG"/>
    <property type="match status" value="1"/>
</dbReference>
<accession>A0A8T0MNR1</accession>
<keyword evidence="3" id="KW-1185">Reference proteome</keyword>
<feature type="region of interest" description="Disordered" evidence="1">
    <location>
        <begin position="228"/>
        <end position="260"/>
    </location>
</feature>
<dbReference type="PANTHER" id="PTHR23185:SF0">
    <property type="entry name" value="PROTEIN VIRILIZER HOMOLOG"/>
    <property type="match status" value="1"/>
</dbReference>
<feature type="compositionally biased region" description="Pro residues" evidence="1">
    <location>
        <begin position="165"/>
        <end position="177"/>
    </location>
</feature>
<proteinExistence type="predicted"/>
<reference evidence="2" key="1">
    <citation type="submission" date="2020-05" db="EMBL/GenBank/DDBJ databases">
        <title>WGS assembly of Panicum virgatum.</title>
        <authorList>
            <person name="Lovell J.T."/>
            <person name="Jenkins J."/>
            <person name="Shu S."/>
            <person name="Juenger T.E."/>
            <person name="Schmutz J."/>
        </authorList>
    </citation>
    <scope>NUCLEOTIDE SEQUENCE</scope>
    <source>
        <strain evidence="2">AP13</strain>
    </source>
</reference>
<dbReference type="EMBL" id="CM029054">
    <property type="protein sequence ID" value="KAG2536949.1"/>
    <property type="molecule type" value="Genomic_DNA"/>
</dbReference>
<dbReference type="GO" id="GO:0036396">
    <property type="term" value="C:RNA N6-methyladenosine methyltransferase complex"/>
    <property type="evidence" value="ECO:0007669"/>
    <property type="project" value="TreeGrafter"/>
</dbReference>
<feature type="compositionally biased region" description="Low complexity" evidence="1">
    <location>
        <begin position="251"/>
        <end position="260"/>
    </location>
</feature>
<protein>
    <submittedName>
        <fullName evidence="2">Uncharacterized protein</fullName>
    </submittedName>
</protein>
<evidence type="ECO:0000313" key="2">
    <source>
        <dbReference type="EMBL" id="KAG2536949.1"/>
    </source>
</evidence>
<dbReference type="AlphaFoldDB" id="A0A8T0MNR1"/>
<sequence>MPSAFTGHQGQTQYMLAGSGGSPLNDLPNADAKLLWNTFPVNRIPLETFSSGLSARPMPPQPYSAVVTQHATISSSSPATLYNQSSVVQPSPTAPIISDSNLGMNSASGSMLASNMLPSFASQFLMGRPSMPTSFFGTPLPQVQLSSALPQNISNSQPSVSSVQPRPPPPPPPPQQPHPSQTLQQLGAMQLPQQEQPLSYPQSAILPQVPLQFPNQLPIPQLQLYHQSQQESTQALRQAGEQSQLQNQNVQGDSFSQQQQDSGINLNQFFSSPEAIQSLLSDREKLCQLLEQNPKLMQMLQDRIGQL</sequence>
<feature type="compositionally biased region" description="Polar residues" evidence="1">
    <location>
        <begin position="228"/>
        <end position="250"/>
    </location>
</feature>
<comment type="caution">
    <text evidence="2">The sequence shown here is derived from an EMBL/GenBank/DDBJ whole genome shotgun (WGS) entry which is preliminary data.</text>
</comment>
<organism evidence="2 3">
    <name type="scientific">Panicum virgatum</name>
    <name type="common">Blackwell switchgrass</name>
    <dbReference type="NCBI Taxonomy" id="38727"/>
    <lineage>
        <taxon>Eukaryota</taxon>
        <taxon>Viridiplantae</taxon>
        <taxon>Streptophyta</taxon>
        <taxon>Embryophyta</taxon>
        <taxon>Tracheophyta</taxon>
        <taxon>Spermatophyta</taxon>
        <taxon>Magnoliopsida</taxon>
        <taxon>Liliopsida</taxon>
        <taxon>Poales</taxon>
        <taxon>Poaceae</taxon>
        <taxon>PACMAD clade</taxon>
        <taxon>Panicoideae</taxon>
        <taxon>Panicodae</taxon>
        <taxon>Paniceae</taxon>
        <taxon>Panicinae</taxon>
        <taxon>Panicum</taxon>
        <taxon>Panicum sect. Hiantes</taxon>
    </lineage>
</organism>
<feature type="compositionally biased region" description="Low complexity" evidence="1">
    <location>
        <begin position="152"/>
        <end position="164"/>
    </location>
</feature>
<gene>
    <name evidence="2" type="ORF">PVAP13_9NG238292</name>
</gene>
<dbReference type="GO" id="GO:0003723">
    <property type="term" value="F:RNA binding"/>
    <property type="evidence" value="ECO:0007669"/>
    <property type="project" value="TreeGrafter"/>
</dbReference>
<dbReference type="InterPro" id="IPR026736">
    <property type="entry name" value="Virilizer"/>
</dbReference>
<evidence type="ECO:0000313" key="3">
    <source>
        <dbReference type="Proteomes" id="UP000823388"/>
    </source>
</evidence>
<feature type="region of interest" description="Disordered" evidence="1">
    <location>
        <begin position="152"/>
        <end position="183"/>
    </location>
</feature>
<name>A0A8T0MNR1_PANVG</name>
<evidence type="ECO:0000256" key="1">
    <source>
        <dbReference type="SAM" id="MobiDB-lite"/>
    </source>
</evidence>